<dbReference type="InterPro" id="IPR036638">
    <property type="entry name" value="HLH_DNA-bd_sf"/>
</dbReference>
<evidence type="ECO:0000313" key="4">
    <source>
        <dbReference type="EMBL" id="KAK3935578.1"/>
    </source>
</evidence>
<dbReference type="SMART" id="SM00353">
    <property type="entry name" value="HLH"/>
    <property type="match status" value="1"/>
</dbReference>
<sequence>MDAHTTARAYTDNQSGFDVNEITLSPVTPYSGYGFDFDSWPAAENGLSGSGALSCLPGAFLDDSGSYDYFPRPATSFSAGGHSSSAGSSPLDHGSNPSSPSELPLLTPFGYSPTDEFVFPTIWGGAGEDDESGLWAADFSLFSPATPEDTPITPPPTRKVTVKLDNPKKSGPKMSSKGGNHNIQLRTASRKSKTRKLSTSTSVDTSPVSTVVKRESDDDLMPEERRSRQNHNLVEKHYRNRLNQQFERLLAALPAADQAAGGGSIDVQVRGEGEKDAEKRISKAEVLDMATRRIKLLEKERLQLQQERRELMKNVGLMSTAVAQTQRQHRQQQVGRIQVQGL</sequence>
<gene>
    <name evidence="4" type="ORF">QBC46DRAFT_397260</name>
</gene>
<feature type="coiled-coil region" evidence="1">
    <location>
        <begin position="287"/>
        <end position="314"/>
    </location>
</feature>
<dbReference type="Gene3D" id="4.10.280.10">
    <property type="entry name" value="Helix-loop-helix DNA-binding domain"/>
    <property type="match status" value="1"/>
</dbReference>
<dbReference type="Pfam" id="PF00010">
    <property type="entry name" value="HLH"/>
    <property type="match status" value="1"/>
</dbReference>
<feature type="region of interest" description="Disordered" evidence="2">
    <location>
        <begin position="78"/>
        <end position="107"/>
    </location>
</feature>
<feature type="compositionally biased region" description="Low complexity" evidence="2">
    <location>
        <begin position="97"/>
        <end position="106"/>
    </location>
</feature>
<evidence type="ECO:0000313" key="5">
    <source>
        <dbReference type="Proteomes" id="UP001303473"/>
    </source>
</evidence>
<evidence type="ECO:0000256" key="2">
    <source>
        <dbReference type="SAM" id="MobiDB-lite"/>
    </source>
</evidence>
<name>A0AAN6MZT1_9PEZI</name>
<dbReference type="PROSITE" id="PS50888">
    <property type="entry name" value="BHLH"/>
    <property type="match status" value="1"/>
</dbReference>
<dbReference type="GO" id="GO:0003677">
    <property type="term" value="F:DNA binding"/>
    <property type="evidence" value="ECO:0007669"/>
    <property type="project" value="UniProtKB-KW"/>
</dbReference>
<dbReference type="SUPFAM" id="SSF47459">
    <property type="entry name" value="HLH, helix-loop-helix DNA-binding domain"/>
    <property type="match status" value="1"/>
</dbReference>
<reference evidence="5" key="1">
    <citation type="journal article" date="2023" name="Mol. Phylogenet. Evol.">
        <title>Genome-scale phylogeny and comparative genomics of the fungal order Sordariales.</title>
        <authorList>
            <person name="Hensen N."/>
            <person name="Bonometti L."/>
            <person name="Westerberg I."/>
            <person name="Brannstrom I.O."/>
            <person name="Guillou S."/>
            <person name="Cros-Aarteil S."/>
            <person name="Calhoun S."/>
            <person name="Haridas S."/>
            <person name="Kuo A."/>
            <person name="Mondo S."/>
            <person name="Pangilinan J."/>
            <person name="Riley R."/>
            <person name="LaButti K."/>
            <person name="Andreopoulos B."/>
            <person name="Lipzen A."/>
            <person name="Chen C."/>
            <person name="Yan M."/>
            <person name="Daum C."/>
            <person name="Ng V."/>
            <person name="Clum A."/>
            <person name="Steindorff A."/>
            <person name="Ohm R.A."/>
            <person name="Martin F."/>
            <person name="Silar P."/>
            <person name="Natvig D.O."/>
            <person name="Lalanne C."/>
            <person name="Gautier V."/>
            <person name="Ament-Velasquez S.L."/>
            <person name="Kruys A."/>
            <person name="Hutchinson M.I."/>
            <person name="Powell A.J."/>
            <person name="Barry K."/>
            <person name="Miller A.N."/>
            <person name="Grigoriev I.V."/>
            <person name="Debuchy R."/>
            <person name="Gladieux P."/>
            <person name="Hiltunen Thoren M."/>
            <person name="Johannesson H."/>
        </authorList>
    </citation>
    <scope>NUCLEOTIDE SEQUENCE [LARGE SCALE GENOMIC DNA]</scope>
    <source>
        <strain evidence="5">CBS 340.73</strain>
    </source>
</reference>
<dbReference type="InterPro" id="IPR011598">
    <property type="entry name" value="bHLH_dom"/>
</dbReference>
<feature type="compositionally biased region" description="Basic and acidic residues" evidence="2">
    <location>
        <begin position="212"/>
        <end position="226"/>
    </location>
</feature>
<protein>
    <submittedName>
        <fullName evidence="4">Helix-loop-helix DNA-binding domain protein</fullName>
    </submittedName>
</protein>
<evidence type="ECO:0000259" key="3">
    <source>
        <dbReference type="PROSITE" id="PS50888"/>
    </source>
</evidence>
<proteinExistence type="predicted"/>
<evidence type="ECO:0000256" key="1">
    <source>
        <dbReference type="SAM" id="Coils"/>
    </source>
</evidence>
<feature type="domain" description="BHLH" evidence="3">
    <location>
        <begin position="226"/>
        <end position="297"/>
    </location>
</feature>
<dbReference type="PANTHER" id="PTHR47336:SF2">
    <property type="entry name" value="TRANSCRIPTION FACTOR HMS1-RELATED"/>
    <property type="match status" value="1"/>
</dbReference>
<dbReference type="AlphaFoldDB" id="A0AAN6MZT1"/>
<keyword evidence="1" id="KW-0175">Coiled coil</keyword>
<dbReference type="EMBL" id="MU853917">
    <property type="protein sequence ID" value="KAK3935578.1"/>
    <property type="molecule type" value="Genomic_DNA"/>
</dbReference>
<keyword evidence="5" id="KW-1185">Reference proteome</keyword>
<feature type="compositionally biased region" description="Low complexity" evidence="2">
    <location>
        <begin position="78"/>
        <end position="89"/>
    </location>
</feature>
<dbReference type="InterPro" id="IPR052099">
    <property type="entry name" value="Regulatory_TF_Diverse"/>
</dbReference>
<organism evidence="4 5">
    <name type="scientific">Diplogelasinospora grovesii</name>
    <dbReference type="NCBI Taxonomy" id="303347"/>
    <lineage>
        <taxon>Eukaryota</taxon>
        <taxon>Fungi</taxon>
        <taxon>Dikarya</taxon>
        <taxon>Ascomycota</taxon>
        <taxon>Pezizomycotina</taxon>
        <taxon>Sordariomycetes</taxon>
        <taxon>Sordariomycetidae</taxon>
        <taxon>Sordariales</taxon>
        <taxon>Diplogelasinosporaceae</taxon>
        <taxon>Diplogelasinospora</taxon>
    </lineage>
</organism>
<dbReference type="PANTHER" id="PTHR47336">
    <property type="entry name" value="TRANSCRIPTION FACTOR HMS1-RELATED"/>
    <property type="match status" value="1"/>
</dbReference>
<feature type="compositionally biased region" description="Low complexity" evidence="2">
    <location>
        <begin position="197"/>
        <end position="211"/>
    </location>
</feature>
<keyword evidence="4" id="KW-0238">DNA-binding</keyword>
<feature type="region of interest" description="Disordered" evidence="2">
    <location>
        <begin position="145"/>
        <end position="226"/>
    </location>
</feature>
<comment type="caution">
    <text evidence="4">The sequence shown here is derived from an EMBL/GenBank/DDBJ whole genome shotgun (WGS) entry which is preliminary data.</text>
</comment>
<dbReference type="GO" id="GO:0046983">
    <property type="term" value="F:protein dimerization activity"/>
    <property type="evidence" value="ECO:0007669"/>
    <property type="project" value="InterPro"/>
</dbReference>
<accession>A0AAN6MZT1</accession>
<dbReference type="Proteomes" id="UP001303473">
    <property type="component" value="Unassembled WGS sequence"/>
</dbReference>